<dbReference type="Proteomes" id="UP000886817">
    <property type="component" value="Unassembled WGS sequence"/>
</dbReference>
<protein>
    <submittedName>
        <fullName evidence="1">Uncharacterized protein</fullName>
    </submittedName>
</protein>
<accession>A0A9D1WIT3</accession>
<dbReference type="EMBL" id="DXEX01000169">
    <property type="protein sequence ID" value="HIX59592.1"/>
    <property type="molecule type" value="Genomic_DNA"/>
</dbReference>
<comment type="caution">
    <text evidence="1">The sequence shown here is derived from an EMBL/GenBank/DDBJ whole genome shotgun (WGS) entry which is preliminary data.</text>
</comment>
<gene>
    <name evidence="1" type="ORF">IAA45_07755</name>
</gene>
<organism evidence="1 2">
    <name type="scientific">Candidatus Blautia gallistercoris</name>
    <dbReference type="NCBI Taxonomy" id="2838490"/>
    <lineage>
        <taxon>Bacteria</taxon>
        <taxon>Bacillati</taxon>
        <taxon>Bacillota</taxon>
        <taxon>Clostridia</taxon>
        <taxon>Lachnospirales</taxon>
        <taxon>Lachnospiraceae</taxon>
        <taxon>Blautia</taxon>
    </lineage>
</organism>
<proteinExistence type="predicted"/>
<evidence type="ECO:0000313" key="2">
    <source>
        <dbReference type="Proteomes" id="UP000886817"/>
    </source>
</evidence>
<name>A0A9D1WIT3_9FIRM</name>
<evidence type="ECO:0000313" key="1">
    <source>
        <dbReference type="EMBL" id="HIX59592.1"/>
    </source>
</evidence>
<reference evidence="1" key="2">
    <citation type="submission" date="2021-04" db="EMBL/GenBank/DDBJ databases">
        <authorList>
            <person name="Gilroy R."/>
        </authorList>
    </citation>
    <scope>NUCLEOTIDE SEQUENCE</scope>
    <source>
        <strain evidence="1">ChiSjej1B19-8411</strain>
    </source>
</reference>
<dbReference type="AlphaFoldDB" id="A0A9D1WIT3"/>
<reference evidence="1" key="1">
    <citation type="journal article" date="2021" name="PeerJ">
        <title>Extensive microbial diversity within the chicken gut microbiome revealed by metagenomics and culture.</title>
        <authorList>
            <person name="Gilroy R."/>
            <person name="Ravi A."/>
            <person name="Getino M."/>
            <person name="Pursley I."/>
            <person name="Horton D.L."/>
            <person name="Alikhan N.F."/>
            <person name="Baker D."/>
            <person name="Gharbi K."/>
            <person name="Hall N."/>
            <person name="Watson M."/>
            <person name="Adriaenssens E.M."/>
            <person name="Foster-Nyarko E."/>
            <person name="Jarju S."/>
            <person name="Secka A."/>
            <person name="Antonio M."/>
            <person name="Oren A."/>
            <person name="Chaudhuri R.R."/>
            <person name="La Ragione R."/>
            <person name="Hildebrand F."/>
            <person name="Pallen M.J."/>
        </authorList>
    </citation>
    <scope>NUCLEOTIDE SEQUENCE</scope>
    <source>
        <strain evidence="1">ChiSjej1B19-8411</strain>
    </source>
</reference>
<sequence length="59" mass="6793">LKYEGLKKRDSPTENSVSKKIRILWDCLFPAYQGLKSGINRLPLSVIEEFLSYGFSDLQ</sequence>
<feature type="non-terminal residue" evidence="1">
    <location>
        <position position="1"/>
    </location>
</feature>